<comment type="caution">
    <text evidence="3">The sequence shown here is derived from an EMBL/GenBank/DDBJ whole genome shotgun (WGS) entry which is preliminary data.</text>
</comment>
<gene>
    <name evidence="3" type="ORF">HDF25_004203</name>
</gene>
<feature type="region of interest" description="Disordered" evidence="2">
    <location>
        <begin position="34"/>
        <end position="53"/>
    </location>
</feature>
<reference evidence="3 4" key="1">
    <citation type="submission" date="2020-08" db="EMBL/GenBank/DDBJ databases">
        <title>Genomic Encyclopedia of Type Strains, Phase IV (KMG-V): Genome sequencing to study the core and pangenomes of soil and plant-associated prokaryotes.</title>
        <authorList>
            <person name="Whitman W."/>
        </authorList>
    </citation>
    <scope>NUCLEOTIDE SEQUENCE [LARGE SCALE GENOMIC DNA]</scope>
    <source>
        <strain evidence="3 4">M2T3</strain>
    </source>
</reference>
<proteinExistence type="predicted"/>
<dbReference type="Gene3D" id="2.130.10.10">
    <property type="entry name" value="YVTN repeat-like/Quinoprotein amine dehydrogenase"/>
    <property type="match status" value="2"/>
</dbReference>
<accession>A0A7X0J6J3</accession>
<organism evidence="3 4">
    <name type="scientific">Pedobacter cryoconitis</name>
    <dbReference type="NCBI Taxonomy" id="188932"/>
    <lineage>
        <taxon>Bacteria</taxon>
        <taxon>Pseudomonadati</taxon>
        <taxon>Bacteroidota</taxon>
        <taxon>Sphingobacteriia</taxon>
        <taxon>Sphingobacteriales</taxon>
        <taxon>Sphingobacteriaceae</taxon>
        <taxon>Pedobacter</taxon>
    </lineage>
</organism>
<protein>
    <submittedName>
        <fullName evidence="3">YVTN family beta-propeller protein</fullName>
    </submittedName>
</protein>
<sequence>MRSIRLFSIFIFVALLTGIRTTVLSQENKNSEWYNSTNRHKDKKAPVKDDNSKTVIHNTDSLNGNQAWQKLAVGNILSSAGHIVKPEGIAIPFESRERILNVALARSKKFVVVKSDRHLSIVDADNFKLNNKNNFADKDDGGSMNGLVVASDDSTVYYTGQQKNMYMGTIGKSGAFTYKMAIDLSIDKKQTNPLGIGLCNRSQTALVALAIANRVAVVDLKTKKVLRNIPVGICPYGVVVTQDESTAFISNFGGPVPGKGDKTEKSAGSDVAVDESSIALRGSVSVIDIKTQKVLTEITTRIHPESMVLSPNGKLLYVADASGDGISVIDVKTRKVIQTIDTKPNPDLPYGSLTNALEFSADGNILFAANAGNNAIALINPKKPQEGPYGFIAAGGFPGALCVKDNNLFIGNVVPLKGALQKVTLPNSKAELDRYTQKAESSFHLFDIIRVQAEAKSGVVPQPIPNNPGEPSVIKHVVYIIKENKKFDQVLGDFGKGNCDPHLVEFGKLTTPNTHAIASQFVLLDNYYCNGVQSNDGHQWAVQGMTTPYREKDYASVHCAYDFGTDPLCYAASGFIWDHLLRKGISFRNFGELDYPELVKGKSWTDFYTAWANKTNDTEFKCSYTSDLLRKYSDPRFPGWQMSIPDQVRADAFITALSEYEKQGSLPQFIVIYLPNDHTSGHSTTVPTPRAYVADNDLATGRVVDALSKSPFWKDMAVFINEDDPQTGTDHVDGHRSYCLVAGPHVKRDAVVSTFYNQSSVLHTICQIFGVQPMNQLVALAPLMTECFQATPDYASYTHLPTNIALNEMNPDKKDMKSKAEIRLAPKTEKLDFSRPDRIDDDALMFSKYVWATIHGDKPFPTQYFGAHGKGLKQLGLKIDPNVKKDLD</sequence>
<dbReference type="SUPFAM" id="SSF51004">
    <property type="entry name" value="C-terminal (heme d1) domain of cytochrome cd1-nitrite reductase"/>
    <property type="match status" value="1"/>
</dbReference>
<dbReference type="InterPro" id="IPR011964">
    <property type="entry name" value="YVTN_b-propeller_repeat"/>
</dbReference>
<dbReference type="Proteomes" id="UP000521017">
    <property type="component" value="Unassembled WGS sequence"/>
</dbReference>
<name>A0A7X0J6J3_9SPHI</name>
<dbReference type="InterPro" id="IPR051200">
    <property type="entry name" value="Host-pathogen_enzymatic-act"/>
</dbReference>
<dbReference type="InterPro" id="IPR011048">
    <property type="entry name" value="Haem_d1_sf"/>
</dbReference>
<dbReference type="AlphaFoldDB" id="A0A7X0J6J3"/>
<evidence type="ECO:0000313" key="4">
    <source>
        <dbReference type="Proteomes" id="UP000521017"/>
    </source>
</evidence>
<dbReference type="RefSeq" id="WP_184628300.1">
    <property type="nucleotide sequence ID" value="NZ_JACHCC010000012.1"/>
</dbReference>
<dbReference type="NCBIfam" id="TIGR02276">
    <property type="entry name" value="beta_rpt_yvtn"/>
    <property type="match status" value="1"/>
</dbReference>
<dbReference type="GO" id="GO:0016788">
    <property type="term" value="F:hydrolase activity, acting on ester bonds"/>
    <property type="evidence" value="ECO:0007669"/>
    <property type="project" value="InterPro"/>
</dbReference>
<dbReference type="PANTHER" id="PTHR47197:SF3">
    <property type="entry name" value="DIHYDRO-HEME D1 DEHYDROGENASE"/>
    <property type="match status" value="1"/>
</dbReference>
<dbReference type="InterPro" id="IPR007312">
    <property type="entry name" value="Phosphoesterase"/>
</dbReference>
<dbReference type="PANTHER" id="PTHR47197">
    <property type="entry name" value="PROTEIN NIRF"/>
    <property type="match status" value="1"/>
</dbReference>
<dbReference type="EMBL" id="JACHCC010000012">
    <property type="protein sequence ID" value="MBB6502026.1"/>
    <property type="molecule type" value="Genomic_DNA"/>
</dbReference>
<keyword evidence="1" id="KW-0378">Hydrolase</keyword>
<dbReference type="SUPFAM" id="SSF53649">
    <property type="entry name" value="Alkaline phosphatase-like"/>
    <property type="match status" value="1"/>
</dbReference>
<dbReference type="Gene3D" id="3.40.720.10">
    <property type="entry name" value="Alkaline Phosphatase, subunit A"/>
    <property type="match status" value="1"/>
</dbReference>
<evidence type="ECO:0000256" key="2">
    <source>
        <dbReference type="SAM" id="MobiDB-lite"/>
    </source>
</evidence>
<dbReference type="InterPro" id="IPR015943">
    <property type="entry name" value="WD40/YVTN_repeat-like_dom_sf"/>
</dbReference>
<evidence type="ECO:0000313" key="3">
    <source>
        <dbReference type="EMBL" id="MBB6502026.1"/>
    </source>
</evidence>
<dbReference type="InterPro" id="IPR017850">
    <property type="entry name" value="Alkaline_phosphatase_core_sf"/>
</dbReference>
<evidence type="ECO:0000256" key="1">
    <source>
        <dbReference type="ARBA" id="ARBA00022801"/>
    </source>
</evidence>
<dbReference type="Pfam" id="PF04185">
    <property type="entry name" value="Phosphoesterase"/>
    <property type="match status" value="1"/>
</dbReference>